<dbReference type="RefSeq" id="WP_016627455.1">
    <property type="nucleotide sequence ID" value="NZ_KE351812.1"/>
</dbReference>
<comment type="caution">
    <text evidence="1">The sequence shown here is derived from an EMBL/GenBank/DDBJ whole genome shotgun (WGS) entry which is preliminary data.</text>
</comment>
<dbReference type="AlphaFoldDB" id="A0ABC9TK66"/>
<proteinExistence type="predicted"/>
<evidence type="ECO:0000313" key="1">
    <source>
        <dbReference type="EMBL" id="EPI07502.1"/>
    </source>
</evidence>
<organism evidence="1 2">
    <name type="scientific">Enterococcus faecalis RP2S-4</name>
    <dbReference type="NCBI Taxonomy" id="1244145"/>
    <lineage>
        <taxon>Bacteria</taxon>
        <taxon>Bacillati</taxon>
        <taxon>Bacillota</taxon>
        <taxon>Bacilli</taxon>
        <taxon>Lactobacillales</taxon>
        <taxon>Enterococcaceae</taxon>
        <taxon>Enterococcus</taxon>
    </lineage>
</organism>
<protein>
    <submittedName>
        <fullName evidence="1">Uncharacterized protein</fullName>
    </submittedName>
</protein>
<accession>A0ABC9TK66</accession>
<gene>
    <name evidence="1" type="ORF">D358_01956</name>
</gene>
<dbReference type="EMBL" id="ATIR01000061">
    <property type="protein sequence ID" value="EPI07502.1"/>
    <property type="molecule type" value="Genomic_DNA"/>
</dbReference>
<sequence length="48" mass="5686">MKDYEKIEQLVGKMYEVLKENEATFAEANVAVKNLSYKIEFEKDRTKI</sequence>
<dbReference type="Proteomes" id="UP000015750">
    <property type="component" value="Unassembled WGS sequence"/>
</dbReference>
<reference evidence="1 2" key="1">
    <citation type="submission" date="2013-06" db="EMBL/GenBank/DDBJ databases">
        <authorList>
            <person name="Weinstock G."/>
            <person name="Sodergren E."/>
            <person name="Lobos E.A."/>
            <person name="Fulton L."/>
            <person name="Fulton R."/>
            <person name="Courtney L."/>
            <person name="Fronick C."/>
            <person name="O'Laughlin M."/>
            <person name="Godfrey J."/>
            <person name="Wilson R.M."/>
            <person name="Miner T."/>
            <person name="Farmer C."/>
            <person name="Delehaunty K."/>
            <person name="Cordes M."/>
            <person name="Minx P."/>
            <person name="Tomlinson C."/>
            <person name="Chen J."/>
            <person name="Wollam A."/>
            <person name="Pepin K.H."/>
            <person name="Bhonagiri V."/>
            <person name="Zhang X."/>
            <person name="Warren W."/>
            <person name="Mitreva M."/>
            <person name="Mardis E.R."/>
            <person name="Wilson R.K."/>
        </authorList>
    </citation>
    <scope>NUCLEOTIDE SEQUENCE [LARGE SCALE GENOMIC DNA]</scope>
    <source>
        <strain evidence="1 2">RP2S-4</strain>
    </source>
</reference>
<name>A0ABC9TK66_ENTFL</name>
<evidence type="ECO:0000313" key="2">
    <source>
        <dbReference type="Proteomes" id="UP000015750"/>
    </source>
</evidence>